<dbReference type="PROSITE" id="PS00028">
    <property type="entry name" value="ZINC_FINGER_C2H2_1"/>
    <property type="match status" value="1"/>
</dbReference>
<organism evidence="2 3">
    <name type="scientific">Aphis craccivora</name>
    <name type="common">Cowpea aphid</name>
    <dbReference type="NCBI Taxonomy" id="307492"/>
    <lineage>
        <taxon>Eukaryota</taxon>
        <taxon>Metazoa</taxon>
        <taxon>Ecdysozoa</taxon>
        <taxon>Arthropoda</taxon>
        <taxon>Hexapoda</taxon>
        <taxon>Insecta</taxon>
        <taxon>Pterygota</taxon>
        <taxon>Neoptera</taxon>
        <taxon>Paraneoptera</taxon>
        <taxon>Hemiptera</taxon>
        <taxon>Sternorrhyncha</taxon>
        <taxon>Aphidomorpha</taxon>
        <taxon>Aphidoidea</taxon>
        <taxon>Aphididae</taxon>
        <taxon>Aphidini</taxon>
        <taxon>Aphis</taxon>
        <taxon>Aphis</taxon>
    </lineage>
</organism>
<protein>
    <recommendedName>
        <fullName evidence="1">C2H2-type domain-containing protein</fullName>
    </recommendedName>
</protein>
<dbReference type="Proteomes" id="UP000478052">
    <property type="component" value="Unassembled WGS sequence"/>
</dbReference>
<proteinExistence type="predicted"/>
<sequence length="291" mass="33978">MKCNTSFSKKLNLIKHIRHEMQISTSKGKLICSFEECNKIFSSFKTYQLHLNIRHMVDINNDTLNFEIFEDHFIQGFLANTHLWHQNEIGKLRLTTADRAQLAGKLSLGVPIQRVLNDVRDSAEGSTLNRFHLIEKRDLHNIKRDYNINKCLTKRHENDFMSVQLWAKQLAKGSNNPVSYFKHQGQDDVTTQLGKDDFFGIIKSYIFMSDDEPEFYNAWCSVMGPVSKQLLCTWHVLRSWNKNLSKIHCHEKKAIVFKTLKSLLYETDEKSLDTADFGNYFVTTYSSRIEK</sequence>
<dbReference type="PANTHER" id="PTHR33936">
    <property type="entry name" value="PROTEIN CBG17840"/>
    <property type="match status" value="1"/>
</dbReference>
<evidence type="ECO:0000313" key="2">
    <source>
        <dbReference type="EMBL" id="KAF0724804.1"/>
    </source>
</evidence>
<keyword evidence="3" id="KW-1185">Reference proteome</keyword>
<feature type="domain" description="C2H2-type" evidence="1">
    <location>
        <begin position="32"/>
        <end position="55"/>
    </location>
</feature>
<dbReference type="InterPro" id="IPR013087">
    <property type="entry name" value="Znf_C2H2_type"/>
</dbReference>
<dbReference type="InterPro" id="IPR052797">
    <property type="entry name" value="RegFact_GeneExpr_CellDeath"/>
</dbReference>
<dbReference type="PANTHER" id="PTHR33936:SF24">
    <property type="entry name" value="C2H2-TYPE DOMAIN-CONTAINING PROTEIN"/>
    <property type="match status" value="1"/>
</dbReference>
<dbReference type="OrthoDB" id="10031901at2759"/>
<evidence type="ECO:0000259" key="1">
    <source>
        <dbReference type="PROSITE" id="PS00028"/>
    </source>
</evidence>
<name>A0A6G0WDQ6_APHCR</name>
<accession>A0A6G0WDQ6</accession>
<evidence type="ECO:0000313" key="3">
    <source>
        <dbReference type="Proteomes" id="UP000478052"/>
    </source>
</evidence>
<comment type="caution">
    <text evidence="2">The sequence shown here is derived from an EMBL/GenBank/DDBJ whole genome shotgun (WGS) entry which is preliminary data.</text>
</comment>
<dbReference type="AlphaFoldDB" id="A0A6G0WDQ6"/>
<gene>
    <name evidence="2" type="ORF">FWK35_00031762</name>
</gene>
<reference evidence="2 3" key="1">
    <citation type="submission" date="2019-08" db="EMBL/GenBank/DDBJ databases">
        <title>Whole genome of Aphis craccivora.</title>
        <authorList>
            <person name="Voronova N.V."/>
            <person name="Shulinski R.S."/>
            <person name="Bandarenka Y.V."/>
            <person name="Zhorov D.G."/>
            <person name="Warner D."/>
        </authorList>
    </citation>
    <scope>NUCLEOTIDE SEQUENCE [LARGE SCALE GENOMIC DNA]</scope>
    <source>
        <strain evidence="2">180601</strain>
        <tissue evidence="2">Whole Body</tissue>
    </source>
</reference>
<dbReference type="EMBL" id="VUJU01008863">
    <property type="protein sequence ID" value="KAF0724804.1"/>
    <property type="molecule type" value="Genomic_DNA"/>
</dbReference>